<keyword evidence="2" id="KW-1185">Reference proteome</keyword>
<organism evidence="2 3">
    <name type="scientific">Steinernema glaseri</name>
    <dbReference type="NCBI Taxonomy" id="37863"/>
    <lineage>
        <taxon>Eukaryota</taxon>
        <taxon>Metazoa</taxon>
        <taxon>Ecdysozoa</taxon>
        <taxon>Nematoda</taxon>
        <taxon>Chromadorea</taxon>
        <taxon>Rhabditida</taxon>
        <taxon>Tylenchina</taxon>
        <taxon>Panagrolaimomorpha</taxon>
        <taxon>Strongyloidoidea</taxon>
        <taxon>Steinernematidae</taxon>
        <taxon>Steinernema</taxon>
    </lineage>
</organism>
<dbReference type="AlphaFoldDB" id="A0A1I8ATY8"/>
<evidence type="ECO:0000256" key="1">
    <source>
        <dbReference type="SAM" id="MobiDB-lite"/>
    </source>
</evidence>
<sequence>MSMQGEGRREGDDEEYKPSKAEKKLIDEEGVPEREQHERKVHGTHEKALRQQTMFEDNLKEDGQMKRPFRLDKVDSTLKARAVLKEEEKDFP</sequence>
<proteinExistence type="predicted"/>
<evidence type="ECO:0000313" key="3">
    <source>
        <dbReference type="WBParaSite" id="L893_g9149.t1"/>
    </source>
</evidence>
<reference evidence="3" key="1">
    <citation type="submission" date="2016-11" db="UniProtKB">
        <authorList>
            <consortium name="WormBaseParasite"/>
        </authorList>
    </citation>
    <scope>IDENTIFICATION</scope>
</reference>
<protein>
    <submittedName>
        <fullName evidence="3">PP28 domain-containing protein</fullName>
    </submittedName>
</protein>
<feature type="compositionally biased region" description="Basic and acidic residues" evidence="1">
    <location>
        <begin position="1"/>
        <end position="49"/>
    </location>
</feature>
<feature type="compositionally biased region" description="Basic and acidic residues" evidence="1">
    <location>
        <begin position="57"/>
        <end position="68"/>
    </location>
</feature>
<evidence type="ECO:0000313" key="2">
    <source>
        <dbReference type="Proteomes" id="UP000095287"/>
    </source>
</evidence>
<dbReference type="WBParaSite" id="L893_g9149.t1">
    <property type="protein sequence ID" value="L893_g9149.t1"/>
    <property type="gene ID" value="L893_g9149"/>
</dbReference>
<dbReference type="Proteomes" id="UP000095287">
    <property type="component" value="Unplaced"/>
</dbReference>
<name>A0A1I8ATY8_9BILA</name>
<accession>A0A1I8ATY8</accession>
<feature type="region of interest" description="Disordered" evidence="1">
    <location>
        <begin position="1"/>
        <end position="68"/>
    </location>
</feature>